<comment type="caution">
    <text evidence="6">The sequence shown here is derived from an EMBL/GenBank/DDBJ whole genome shotgun (WGS) entry which is preliminary data.</text>
</comment>
<evidence type="ECO:0000256" key="2">
    <source>
        <dbReference type="ARBA" id="ARBA00022741"/>
    </source>
</evidence>
<dbReference type="EC" id="6.3.2.43" evidence="6"/>
<organism evidence="6 7">
    <name type="scientific">Amycolatopsis magusensis</name>
    <dbReference type="NCBI Taxonomy" id="882444"/>
    <lineage>
        <taxon>Bacteria</taxon>
        <taxon>Bacillati</taxon>
        <taxon>Actinomycetota</taxon>
        <taxon>Actinomycetes</taxon>
        <taxon>Pseudonocardiales</taxon>
        <taxon>Pseudonocardiaceae</taxon>
        <taxon>Amycolatopsis</taxon>
    </lineage>
</organism>
<sequence length="284" mass="30404">MERTAAVLTSRVHVEERLIFAAFARRGLDCVQVDPRRLPLWLGASAPDWSAVLNREISHTRASYAALTLEAMGSTVVNSAASTELCGDKWRTSLALFAAGVPTPRTALALTPEAALVTLDEMGYPAVIKPLVGSWGRLVTLVPDRQTAATVLEYVAALPSPRSHVVYAQRFVRKADRDLRVIVVGGEVLGATYRRGDGWRTNVKRGAASEPCAVTPELAELAAAAAGCVGVDIAGVDLVECPNEGLLVLEVNHRVEFASFQAAQGERVDVADRMVDHLLLRAGS</sequence>
<evidence type="ECO:0000256" key="3">
    <source>
        <dbReference type="ARBA" id="ARBA00022840"/>
    </source>
</evidence>
<dbReference type="Pfam" id="PF22626">
    <property type="entry name" value="LysX_preATP_grasp"/>
    <property type="match status" value="1"/>
</dbReference>
<dbReference type="Gene3D" id="3.30.470.20">
    <property type="entry name" value="ATP-grasp fold, B domain"/>
    <property type="match status" value="1"/>
</dbReference>
<dbReference type="InterPro" id="IPR013651">
    <property type="entry name" value="ATP-grasp_RimK-type"/>
</dbReference>
<evidence type="ECO:0000256" key="4">
    <source>
        <dbReference type="PROSITE-ProRule" id="PRU00409"/>
    </source>
</evidence>
<keyword evidence="7" id="KW-1185">Reference proteome</keyword>
<dbReference type="InterPro" id="IPR004666">
    <property type="entry name" value="Rp_bS6_RimK/Lys_biosynth_LsyX"/>
</dbReference>
<dbReference type="Gene3D" id="3.30.1490.20">
    <property type="entry name" value="ATP-grasp fold, A domain"/>
    <property type="match status" value="1"/>
</dbReference>
<dbReference type="PANTHER" id="PTHR21621:SF0">
    <property type="entry name" value="BETA-CITRYLGLUTAMATE SYNTHASE B-RELATED"/>
    <property type="match status" value="1"/>
</dbReference>
<gene>
    <name evidence="6" type="ORF">JOM49_004463</name>
</gene>
<feature type="domain" description="ATP-grasp" evidence="5">
    <location>
        <begin position="93"/>
        <end position="279"/>
    </location>
</feature>
<name>A0ABS4PU23_9PSEU</name>
<evidence type="ECO:0000313" key="7">
    <source>
        <dbReference type="Proteomes" id="UP000741013"/>
    </source>
</evidence>
<dbReference type="Proteomes" id="UP000741013">
    <property type="component" value="Unassembled WGS sequence"/>
</dbReference>
<dbReference type="SUPFAM" id="SSF52440">
    <property type="entry name" value="PreATP-grasp domain"/>
    <property type="match status" value="1"/>
</dbReference>
<keyword evidence="2 4" id="KW-0547">Nucleotide-binding</keyword>
<dbReference type="PROSITE" id="PS50975">
    <property type="entry name" value="ATP_GRASP"/>
    <property type="match status" value="1"/>
</dbReference>
<accession>A0ABS4PU23</accession>
<evidence type="ECO:0000259" key="5">
    <source>
        <dbReference type="PROSITE" id="PS50975"/>
    </source>
</evidence>
<dbReference type="RefSeq" id="WP_209666170.1">
    <property type="nucleotide sequence ID" value="NZ_JAGGMS010000001.1"/>
</dbReference>
<keyword evidence="1" id="KW-0479">Metal-binding</keyword>
<dbReference type="EMBL" id="JAGGMS010000001">
    <property type="protein sequence ID" value="MBP2182937.1"/>
    <property type="molecule type" value="Genomic_DNA"/>
</dbReference>
<dbReference type="PANTHER" id="PTHR21621">
    <property type="entry name" value="RIBOSOMAL PROTEIN S6 MODIFICATION PROTEIN"/>
    <property type="match status" value="1"/>
</dbReference>
<dbReference type="InterPro" id="IPR013815">
    <property type="entry name" value="ATP_grasp_subdomain_1"/>
</dbReference>
<dbReference type="Gene3D" id="3.40.50.20">
    <property type="match status" value="1"/>
</dbReference>
<reference evidence="6 7" key="1">
    <citation type="submission" date="2021-03" db="EMBL/GenBank/DDBJ databases">
        <title>Sequencing the genomes of 1000 actinobacteria strains.</title>
        <authorList>
            <person name="Klenk H.-P."/>
        </authorList>
    </citation>
    <scope>NUCLEOTIDE SEQUENCE [LARGE SCALE GENOMIC DNA]</scope>
    <source>
        <strain evidence="6 7">DSM 45510</strain>
    </source>
</reference>
<dbReference type="GO" id="GO:0016874">
    <property type="term" value="F:ligase activity"/>
    <property type="evidence" value="ECO:0007669"/>
    <property type="project" value="UniProtKB-KW"/>
</dbReference>
<keyword evidence="3 4" id="KW-0067">ATP-binding</keyword>
<evidence type="ECO:0000313" key="6">
    <source>
        <dbReference type="EMBL" id="MBP2182937.1"/>
    </source>
</evidence>
<protein>
    <submittedName>
        <fullName evidence="6">[lysine-biosynthesis-protein LysW]--L-2-aminoadipate ligase</fullName>
        <ecNumber evidence="6">6.3.2.43</ecNumber>
    </submittedName>
</protein>
<keyword evidence="6" id="KW-0436">Ligase</keyword>
<dbReference type="InterPro" id="IPR016185">
    <property type="entry name" value="PreATP-grasp_dom_sf"/>
</dbReference>
<dbReference type="InterPro" id="IPR011761">
    <property type="entry name" value="ATP-grasp"/>
</dbReference>
<evidence type="ECO:0000256" key="1">
    <source>
        <dbReference type="ARBA" id="ARBA00022723"/>
    </source>
</evidence>
<dbReference type="Pfam" id="PF08443">
    <property type="entry name" value="RimK"/>
    <property type="match status" value="1"/>
</dbReference>
<dbReference type="InterPro" id="IPR054562">
    <property type="entry name" value="LysX/ArgX_preATP_grasp"/>
</dbReference>
<dbReference type="NCBIfam" id="TIGR00768">
    <property type="entry name" value="rimK_fam"/>
    <property type="match status" value="1"/>
</dbReference>
<proteinExistence type="predicted"/>
<dbReference type="SUPFAM" id="SSF56059">
    <property type="entry name" value="Glutathione synthetase ATP-binding domain-like"/>
    <property type="match status" value="1"/>
</dbReference>